<accession>A0A915K4C3</accession>
<evidence type="ECO:0000313" key="1">
    <source>
        <dbReference type="Proteomes" id="UP000887565"/>
    </source>
</evidence>
<dbReference type="Proteomes" id="UP000887565">
    <property type="component" value="Unplaced"/>
</dbReference>
<name>A0A915K4C3_ROMCU</name>
<protein>
    <submittedName>
        <fullName evidence="2">Uncharacterized protein</fullName>
    </submittedName>
</protein>
<evidence type="ECO:0000313" key="2">
    <source>
        <dbReference type="WBParaSite" id="nRc.2.0.1.t33556-RA"/>
    </source>
</evidence>
<keyword evidence="1" id="KW-1185">Reference proteome</keyword>
<proteinExistence type="predicted"/>
<organism evidence="1 2">
    <name type="scientific">Romanomermis culicivorax</name>
    <name type="common">Nematode worm</name>
    <dbReference type="NCBI Taxonomy" id="13658"/>
    <lineage>
        <taxon>Eukaryota</taxon>
        <taxon>Metazoa</taxon>
        <taxon>Ecdysozoa</taxon>
        <taxon>Nematoda</taxon>
        <taxon>Enoplea</taxon>
        <taxon>Dorylaimia</taxon>
        <taxon>Mermithida</taxon>
        <taxon>Mermithoidea</taxon>
        <taxon>Mermithidae</taxon>
        <taxon>Romanomermis</taxon>
    </lineage>
</organism>
<reference evidence="2" key="1">
    <citation type="submission" date="2022-11" db="UniProtKB">
        <authorList>
            <consortium name="WormBaseParasite"/>
        </authorList>
    </citation>
    <scope>IDENTIFICATION</scope>
</reference>
<dbReference type="WBParaSite" id="nRc.2.0.1.t33556-RA">
    <property type="protein sequence ID" value="nRc.2.0.1.t33556-RA"/>
    <property type="gene ID" value="nRc.2.0.1.g33556"/>
</dbReference>
<sequence length="70" mass="7958">MAPTTGDEQNCKKLNIDPKNPANMQIFLSQSFQIPCFIFFTSKKNGIVSIILRGADEILERFQNCGQYML</sequence>
<dbReference type="AlphaFoldDB" id="A0A915K4C3"/>